<evidence type="ECO:0000256" key="2">
    <source>
        <dbReference type="ARBA" id="ARBA00022723"/>
    </source>
</evidence>
<dbReference type="PROSITE" id="PS51036">
    <property type="entry name" value="ZF_A20"/>
    <property type="match status" value="1"/>
</dbReference>
<protein>
    <submittedName>
        <fullName evidence="8">Uncharacterized protein</fullName>
    </submittedName>
</protein>
<organism evidence="8 9">
    <name type="scientific">Ficus carica</name>
    <name type="common">Common fig</name>
    <dbReference type="NCBI Taxonomy" id="3494"/>
    <lineage>
        <taxon>Eukaryota</taxon>
        <taxon>Viridiplantae</taxon>
        <taxon>Streptophyta</taxon>
        <taxon>Embryophyta</taxon>
        <taxon>Tracheophyta</taxon>
        <taxon>Spermatophyta</taxon>
        <taxon>Magnoliopsida</taxon>
        <taxon>eudicotyledons</taxon>
        <taxon>Gunneridae</taxon>
        <taxon>Pentapetalae</taxon>
        <taxon>rosids</taxon>
        <taxon>fabids</taxon>
        <taxon>Rosales</taxon>
        <taxon>Moraceae</taxon>
        <taxon>Ficeae</taxon>
        <taxon>Ficus</taxon>
    </lineage>
</organism>
<comment type="caution">
    <text evidence="8">The sequence shown here is derived from an EMBL/GenBank/DDBJ whole genome shotgun (WGS) entry which is preliminary data.</text>
</comment>
<comment type="function">
    <text evidence="1">May be involved in environmental stress response.</text>
</comment>
<dbReference type="InterPro" id="IPR050652">
    <property type="entry name" value="AN1_A20_ZnFinger"/>
</dbReference>
<dbReference type="GO" id="GO:0003677">
    <property type="term" value="F:DNA binding"/>
    <property type="evidence" value="ECO:0007669"/>
    <property type="project" value="InterPro"/>
</dbReference>
<feature type="domain" description="AN1-type" evidence="7">
    <location>
        <begin position="87"/>
        <end position="133"/>
    </location>
</feature>
<dbReference type="Proteomes" id="UP001187192">
    <property type="component" value="Unassembled WGS sequence"/>
</dbReference>
<evidence type="ECO:0000256" key="3">
    <source>
        <dbReference type="ARBA" id="ARBA00022771"/>
    </source>
</evidence>
<evidence type="ECO:0000259" key="7">
    <source>
        <dbReference type="PROSITE" id="PS51039"/>
    </source>
</evidence>
<evidence type="ECO:0000259" key="6">
    <source>
        <dbReference type="PROSITE" id="PS51036"/>
    </source>
</evidence>
<dbReference type="PANTHER" id="PTHR10634">
    <property type="entry name" value="AN1-TYPE ZINC FINGER PROTEIN"/>
    <property type="match status" value="1"/>
</dbReference>
<dbReference type="PANTHER" id="PTHR10634:SF124">
    <property type="entry name" value="ZINC FINGER A20 AND AN1 DOMAIN-CONTAINING STRESS-ASSOCIATED PROTEIN 8-RELATED"/>
    <property type="match status" value="1"/>
</dbReference>
<keyword evidence="4" id="KW-0862">Zinc</keyword>
<dbReference type="InterPro" id="IPR035896">
    <property type="entry name" value="AN1-like_Znf"/>
</dbReference>
<dbReference type="SMART" id="SM00259">
    <property type="entry name" value="ZnF_A20"/>
    <property type="match status" value="1"/>
</dbReference>
<keyword evidence="2" id="KW-0479">Metal-binding</keyword>
<dbReference type="Pfam" id="PF01428">
    <property type="entry name" value="zf-AN1"/>
    <property type="match status" value="1"/>
</dbReference>
<dbReference type="PROSITE" id="PS51039">
    <property type="entry name" value="ZF_AN1"/>
    <property type="match status" value="1"/>
</dbReference>
<keyword evidence="3 5" id="KW-0863">Zinc-finger</keyword>
<dbReference type="InterPro" id="IPR002653">
    <property type="entry name" value="Znf_A20"/>
</dbReference>
<dbReference type="SMART" id="SM00154">
    <property type="entry name" value="ZnF_AN1"/>
    <property type="match status" value="1"/>
</dbReference>
<dbReference type="AlphaFoldDB" id="A0AA87ZPF2"/>
<dbReference type="Gene3D" id="4.10.1110.10">
    <property type="entry name" value="AN1-like Zinc finger"/>
    <property type="match status" value="1"/>
</dbReference>
<proteinExistence type="predicted"/>
<dbReference type="Pfam" id="PF01754">
    <property type="entry name" value="zf-A20"/>
    <property type="match status" value="1"/>
</dbReference>
<evidence type="ECO:0000256" key="4">
    <source>
        <dbReference type="ARBA" id="ARBA00022833"/>
    </source>
</evidence>
<dbReference type="Gene3D" id="1.20.5.4770">
    <property type="match status" value="1"/>
</dbReference>
<dbReference type="EMBL" id="BTGU01000012">
    <property type="protein sequence ID" value="GMN40889.1"/>
    <property type="molecule type" value="Genomic_DNA"/>
</dbReference>
<accession>A0AA87ZPF2</accession>
<keyword evidence="9" id="KW-1185">Reference proteome</keyword>
<dbReference type="SUPFAM" id="SSF118310">
    <property type="entry name" value="AN1-like Zinc finger"/>
    <property type="match status" value="1"/>
</dbReference>
<feature type="domain" description="A20-type" evidence="6">
    <location>
        <begin position="9"/>
        <end position="43"/>
    </location>
</feature>
<dbReference type="SUPFAM" id="SSF57716">
    <property type="entry name" value="Glucocorticoid receptor-like (DNA-binding domain)"/>
    <property type="match status" value="1"/>
</dbReference>
<dbReference type="GO" id="GO:0008270">
    <property type="term" value="F:zinc ion binding"/>
    <property type="evidence" value="ECO:0007669"/>
    <property type="project" value="UniProtKB-KW"/>
</dbReference>
<evidence type="ECO:0000313" key="8">
    <source>
        <dbReference type="EMBL" id="GMN40889.1"/>
    </source>
</evidence>
<gene>
    <name evidence="8" type="ORF">TIFTF001_010108</name>
</gene>
<evidence type="ECO:0000256" key="5">
    <source>
        <dbReference type="PROSITE-ProRule" id="PRU00449"/>
    </source>
</evidence>
<sequence length="157" mass="17316">MDSNLVEEIMEPIICANGCGFFGTAENKNMCSKCYKEFLKREITLAASTLIATVDQPDHHAPSSPVTDNQADDAAVSEITAQSGGFTVRKNRCKSCNKKVGLTGFRCRCGGLFCERHRMPEVHKCNVDYKTVPGRNDRDLAEAITGDKLKWRAPSLD</sequence>
<evidence type="ECO:0000256" key="1">
    <source>
        <dbReference type="ARBA" id="ARBA00003732"/>
    </source>
</evidence>
<name>A0AA87ZPF2_FICCA</name>
<dbReference type="InterPro" id="IPR000058">
    <property type="entry name" value="Znf_AN1"/>
</dbReference>
<evidence type="ECO:0000313" key="9">
    <source>
        <dbReference type="Proteomes" id="UP001187192"/>
    </source>
</evidence>
<reference evidence="8" key="1">
    <citation type="submission" date="2023-07" db="EMBL/GenBank/DDBJ databases">
        <title>draft genome sequence of fig (Ficus carica).</title>
        <authorList>
            <person name="Takahashi T."/>
            <person name="Nishimura K."/>
        </authorList>
    </citation>
    <scope>NUCLEOTIDE SEQUENCE</scope>
</reference>